<protein>
    <submittedName>
        <fullName evidence="1">Uncharacterized protein</fullName>
    </submittedName>
</protein>
<dbReference type="RefSeq" id="WP_174558535.1">
    <property type="nucleotide sequence ID" value="NZ_CADDTS010000009.1"/>
</dbReference>
<reference evidence="1 2" key="1">
    <citation type="submission" date="2020-02" db="EMBL/GenBank/DDBJ databases">
        <authorList>
            <person name="Chaudhuri R."/>
        </authorList>
    </citation>
    <scope>NUCLEOTIDE SEQUENCE [LARGE SCALE GENOMIC DNA]</scope>
    <source>
        <strain evidence="1">SFB21</strain>
    </source>
</reference>
<name>A0A811G6M0_9GAMM</name>
<evidence type="ECO:0000313" key="1">
    <source>
        <dbReference type="EMBL" id="CAB1209419.1"/>
    </source>
</evidence>
<evidence type="ECO:0000313" key="2">
    <source>
        <dbReference type="Proteomes" id="UP000489961"/>
    </source>
</evidence>
<organism evidence="1 2">
    <name type="scientific">Acinetobacter bouvetii</name>
    <dbReference type="NCBI Taxonomy" id="202951"/>
    <lineage>
        <taxon>Bacteria</taxon>
        <taxon>Pseudomonadati</taxon>
        <taxon>Pseudomonadota</taxon>
        <taxon>Gammaproteobacteria</taxon>
        <taxon>Moraxellales</taxon>
        <taxon>Moraxellaceae</taxon>
        <taxon>Acinetobacter</taxon>
    </lineage>
</organism>
<dbReference type="AlphaFoldDB" id="A0A811G6M0"/>
<sequence>MHTRFYFEKLKSFISLCTDEDLVWVLHVFNKNFSDYKFLRITGRDRSYDGLKTDIDSLNSINQLKDIKKLIIKSYEDYDDDEIKYFLYDLEDFKSKIETTKTDLKKVKDNARFLNFACYLMNEKIGNRDLEHFKCKYFNFLYVALTYPEFYRHPRDIERIFSKFSDIHSKHSSHFKNDQGVEFYIWAKKYMDENSAYKSRDYSPTEDSEYPVIVNSIFDQLYFQNPEVHYALRKKLSNAWYQKKFRQDNKVKKANYYALTKKAKESLKALCYKRNLTEDQMIESLINEHYTKECCNKNGDPLYG</sequence>
<dbReference type="EMBL" id="CADDTS010000009">
    <property type="protein sequence ID" value="CAB1209419.1"/>
    <property type="molecule type" value="Genomic_DNA"/>
</dbReference>
<gene>
    <name evidence="1" type="ORF">SFB21_0549</name>
</gene>
<proteinExistence type="predicted"/>
<accession>A0A811G6M0</accession>
<comment type="caution">
    <text evidence="1">The sequence shown here is derived from an EMBL/GenBank/DDBJ whole genome shotgun (WGS) entry which is preliminary data.</text>
</comment>
<dbReference type="Proteomes" id="UP000489961">
    <property type="component" value="Unassembled WGS sequence"/>
</dbReference>